<dbReference type="AlphaFoldDB" id="A0AAU8HGJ7"/>
<dbReference type="Gene3D" id="1.20.58.840">
    <property type="match status" value="1"/>
</dbReference>
<protein>
    <submittedName>
        <fullName evidence="3">Phosphotransferase</fullName>
    </submittedName>
</protein>
<dbReference type="SUPFAM" id="SSF56112">
    <property type="entry name" value="Protein kinase-like (PK-like)"/>
    <property type="match status" value="1"/>
</dbReference>
<sequence length="340" mass="36149">MTGDPIVPVDDRIASWVAADFGLTLVSAVPVGFGADPTARLWRATTGDGAAWAVKLSGGGSPTGLLVPARLAGRGVPGIVAPRRTRDGRVYALRDGRRLSVAPWVSDERAPAGDLRPAHWRGYGAVLAATHATPVTGELADLPREDHTHTAVGAATRRTDQRLRGVDDRTADGWTRRVAARWRAVAADVATLLDQVDRLGARLRARPADLVVCHGDPHLGNLLLGPDGQVWLIDWDDAVLAPRERDLMFVLGGGPAFAPPSGVDEAAFLAGYGPVRPDPLRLAYHLGVRALDDMWSWAADVADPALPEADRVRALSIVDGLVSPVGLLSLARRAMRDLGR</sequence>
<evidence type="ECO:0000313" key="3">
    <source>
        <dbReference type="EMBL" id="XCH75608.1"/>
    </source>
</evidence>
<dbReference type="EMBL" id="CP159342">
    <property type="protein sequence ID" value="XCH75608.1"/>
    <property type="molecule type" value="Genomic_DNA"/>
</dbReference>
<reference evidence="3" key="2">
    <citation type="submission" date="2024-06" db="EMBL/GenBank/DDBJ databases">
        <title>Micromonospora mangrovi CCTCC AA 2012012 genome sequences.</title>
        <authorList>
            <person name="Gao J."/>
        </authorList>
    </citation>
    <scope>NUCLEOTIDE SEQUENCE</scope>
    <source>
        <strain evidence="3">CCTCC AA 2012012</strain>
    </source>
</reference>
<proteinExistence type="predicted"/>
<gene>
    <name evidence="3" type="ORF">ABUL08_05830</name>
    <name evidence="2" type="ORF">VK199_05785</name>
</gene>
<dbReference type="Gene3D" id="3.30.200.20">
    <property type="entry name" value="Phosphorylase Kinase, domain 1"/>
    <property type="match status" value="1"/>
</dbReference>
<accession>A0AAU8HGJ7</accession>
<feature type="domain" description="Aminoglycoside phosphotransferase" evidence="1">
    <location>
        <begin position="71"/>
        <end position="279"/>
    </location>
</feature>
<dbReference type="RefSeq" id="WP_350935235.1">
    <property type="nucleotide sequence ID" value="NZ_CP157762.1"/>
</dbReference>
<dbReference type="InterPro" id="IPR011009">
    <property type="entry name" value="Kinase-like_dom_sf"/>
</dbReference>
<dbReference type="Gene3D" id="1.10.510.10">
    <property type="entry name" value="Transferase(Phosphotransferase) domain 1"/>
    <property type="match status" value="1"/>
</dbReference>
<name>A0AAU8HGJ7_9ACTN</name>
<organism evidence="3">
    <name type="scientific">Micromonospora sp. CCTCC AA 2012012</name>
    <dbReference type="NCBI Taxonomy" id="3111921"/>
    <lineage>
        <taxon>Bacteria</taxon>
        <taxon>Bacillati</taxon>
        <taxon>Actinomycetota</taxon>
        <taxon>Actinomycetes</taxon>
        <taxon>Micromonosporales</taxon>
        <taxon>Micromonosporaceae</taxon>
        <taxon>Micromonospora</taxon>
    </lineage>
</organism>
<dbReference type="Pfam" id="PF01636">
    <property type="entry name" value="APH"/>
    <property type="match status" value="1"/>
</dbReference>
<dbReference type="InterPro" id="IPR002575">
    <property type="entry name" value="Aminoglycoside_PTrfase"/>
</dbReference>
<reference evidence="2" key="1">
    <citation type="submission" date="2024-01" db="EMBL/GenBank/DDBJ databases">
        <title>The genome sequence of Micromonospora mangrovi CCTCC AA 2012012.</title>
        <authorList>
            <person name="Gao J."/>
        </authorList>
    </citation>
    <scope>NUCLEOTIDE SEQUENCE</scope>
    <source>
        <strain evidence="2">CCTCC AA 2012012</strain>
    </source>
</reference>
<evidence type="ECO:0000259" key="1">
    <source>
        <dbReference type="Pfam" id="PF01636"/>
    </source>
</evidence>
<dbReference type="EMBL" id="CP157762">
    <property type="protein sequence ID" value="XBP94905.1"/>
    <property type="molecule type" value="Genomic_DNA"/>
</dbReference>
<evidence type="ECO:0000313" key="2">
    <source>
        <dbReference type="EMBL" id="XBP94905.1"/>
    </source>
</evidence>